<comment type="similarity">
    <text evidence="3">Belongs to the peptidase S54 family.</text>
</comment>
<feature type="transmembrane region" description="Helical" evidence="8">
    <location>
        <begin position="372"/>
        <end position="392"/>
    </location>
</feature>
<evidence type="ECO:0000256" key="4">
    <source>
        <dbReference type="ARBA" id="ARBA00013039"/>
    </source>
</evidence>
<evidence type="ECO:0000313" key="11">
    <source>
        <dbReference type="Proteomes" id="UP001158576"/>
    </source>
</evidence>
<dbReference type="Pfam" id="PF01694">
    <property type="entry name" value="Rhomboid"/>
    <property type="match status" value="1"/>
</dbReference>
<evidence type="ECO:0000313" key="10">
    <source>
        <dbReference type="EMBL" id="CAG5097344.1"/>
    </source>
</evidence>
<dbReference type="EC" id="3.4.21.105" evidence="4"/>
<evidence type="ECO:0000256" key="3">
    <source>
        <dbReference type="ARBA" id="ARBA00009045"/>
    </source>
</evidence>
<comment type="subcellular location">
    <subcellularLocation>
        <location evidence="2">Membrane</location>
        <topology evidence="2">Multi-pass membrane protein</topology>
    </subcellularLocation>
</comment>
<evidence type="ECO:0000256" key="7">
    <source>
        <dbReference type="ARBA" id="ARBA00023136"/>
    </source>
</evidence>
<accession>A0ABN7SGL6</accession>
<dbReference type="EMBL" id="OU015569">
    <property type="protein sequence ID" value="CAG5097344.1"/>
    <property type="molecule type" value="Genomic_DNA"/>
</dbReference>
<feature type="transmembrane region" description="Helical" evidence="8">
    <location>
        <begin position="170"/>
        <end position="194"/>
    </location>
</feature>
<keyword evidence="5 8" id="KW-0812">Transmembrane</keyword>
<dbReference type="InterPro" id="IPR035952">
    <property type="entry name" value="Rhomboid-like_sf"/>
</dbReference>
<feature type="transmembrane region" description="Helical" evidence="8">
    <location>
        <begin position="233"/>
        <end position="252"/>
    </location>
</feature>
<evidence type="ECO:0000259" key="9">
    <source>
        <dbReference type="Pfam" id="PF01694"/>
    </source>
</evidence>
<dbReference type="InterPro" id="IPR051739">
    <property type="entry name" value="Rhomboid_IM_Serine_Proteases"/>
</dbReference>
<evidence type="ECO:0000256" key="8">
    <source>
        <dbReference type="SAM" id="Phobius"/>
    </source>
</evidence>
<dbReference type="Gene3D" id="1.20.1540.10">
    <property type="entry name" value="Rhomboid-like"/>
    <property type="match status" value="1"/>
</dbReference>
<proteinExistence type="inferred from homology"/>
<feature type="transmembrane region" description="Helical" evidence="8">
    <location>
        <begin position="298"/>
        <end position="318"/>
    </location>
</feature>
<organism evidence="10 11">
    <name type="scientific">Oikopleura dioica</name>
    <name type="common">Tunicate</name>
    <dbReference type="NCBI Taxonomy" id="34765"/>
    <lineage>
        <taxon>Eukaryota</taxon>
        <taxon>Metazoa</taxon>
        <taxon>Chordata</taxon>
        <taxon>Tunicata</taxon>
        <taxon>Appendicularia</taxon>
        <taxon>Copelata</taxon>
        <taxon>Oikopleuridae</taxon>
        <taxon>Oikopleura</taxon>
    </lineage>
</organism>
<dbReference type="PANTHER" id="PTHR45840:SF2">
    <property type="entry name" value="PROTEIN RHOMBOID-RELATED"/>
    <property type="match status" value="1"/>
</dbReference>
<comment type="catalytic activity">
    <reaction evidence="1">
        <text>Cleaves type-1 transmembrane domains using a catalytic dyad composed of serine and histidine that are contributed by different transmembrane domains.</text>
        <dbReference type="EC" id="3.4.21.105"/>
    </reaction>
</comment>
<feature type="transmembrane region" description="Helical" evidence="8">
    <location>
        <begin position="206"/>
        <end position="227"/>
    </location>
</feature>
<keyword evidence="11" id="KW-1185">Reference proteome</keyword>
<reference evidence="10 11" key="1">
    <citation type="submission" date="2021-04" db="EMBL/GenBank/DDBJ databases">
        <authorList>
            <person name="Bliznina A."/>
        </authorList>
    </citation>
    <scope>NUCLEOTIDE SEQUENCE [LARGE SCALE GENOMIC DNA]</scope>
</reference>
<sequence length="412" mass="47570">MTEENIELEKRDSNRNDVQIDGQKHVVIDGPQRPKVQIDGWETGGRAPAKTKEELRYYMRCKTLCCPLGSACSNRCYEMGMTRCWCCFDSMHNCSESYLIDENIPTRPEKYAQIEEWFRSFNCQPLPLVTMITTLIEVGYFVYVRHLPGGYNENILDSPLLWRYESKSLWYIWITYSFCHGSLTHLLSNLFLKVFLGLFVEMEHKWLRVLIIYILGVALGALFHSVVNPCSPLCGSSGGCFALLGAGIIKFKRHYKYKGRMRRWCNYSTCMIILFLTAADLVYTLVNWFSCAPATNSTAISAHVGGLIAGLCVSYWALNKFQESWGQNIYRHHRYRYQAITDDDVVCCAYKHCCEAWFRNADCIKLFKDWKAWLFAIILIASFVVSILLNLMNTEEDGCLASVEFNRDCFQL</sequence>
<name>A0ABN7SGL6_OIKDI</name>
<feature type="transmembrane region" description="Helical" evidence="8">
    <location>
        <begin position="264"/>
        <end position="286"/>
    </location>
</feature>
<feature type="domain" description="Peptidase S54 rhomboid" evidence="9">
    <location>
        <begin position="170"/>
        <end position="317"/>
    </location>
</feature>
<evidence type="ECO:0000256" key="2">
    <source>
        <dbReference type="ARBA" id="ARBA00004141"/>
    </source>
</evidence>
<dbReference type="SUPFAM" id="SSF144091">
    <property type="entry name" value="Rhomboid-like"/>
    <property type="match status" value="1"/>
</dbReference>
<protein>
    <recommendedName>
        <fullName evidence="4">rhomboid protease</fullName>
        <ecNumber evidence="4">3.4.21.105</ecNumber>
    </recommendedName>
</protein>
<evidence type="ECO:0000256" key="1">
    <source>
        <dbReference type="ARBA" id="ARBA00000156"/>
    </source>
</evidence>
<evidence type="ECO:0000256" key="5">
    <source>
        <dbReference type="ARBA" id="ARBA00022692"/>
    </source>
</evidence>
<dbReference type="Proteomes" id="UP001158576">
    <property type="component" value="Chromosome XSR"/>
</dbReference>
<keyword evidence="7 8" id="KW-0472">Membrane</keyword>
<dbReference type="PANTHER" id="PTHR45840">
    <property type="entry name" value="RHOMBOID-RELATED PROTEIN"/>
    <property type="match status" value="1"/>
</dbReference>
<keyword evidence="6 8" id="KW-1133">Transmembrane helix</keyword>
<gene>
    <name evidence="10" type="ORF">OKIOD_LOCUS6593</name>
</gene>
<dbReference type="InterPro" id="IPR022764">
    <property type="entry name" value="Peptidase_S54_rhomboid_dom"/>
</dbReference>
<evidence type="ECO:0000256" key="6">
    <source>
        <dbReference type="ARBA" id="ARBA00022989"/>
    </source>
</evidence>